<evidence type="ECO:0000313" key="8">
    <source>
        <dbReference type="Proteomes" id="UP000572817"/>
    </source>
</evidence>
<dbReference type="InterPro" id="IPR036318">
    <property type="entry name" value="FAD-bd_PCMH-like_sf"/>
</dbReference>
<gene>
    <name evidence="7" type="ORF">GTA08_BOTSDO09009</name>
</gene>
<dbReference type="PROSITE" id="PS51387">
    <property type="entry name" value="FAD_PCMH"/>
    <property type="match status" value="1"/>
</dbReference>
<dbReference type="Pfam" id="PF08031">
    <property type="entry name" value="BBE"/>
    <property type="match status" value="1"/>
</dbReference>
<keyword evidence="8" id="KW-1185">Reference proteome</keyword>
<keyword evidence="5" id="KW-0560">Oxidoreductase</keyword>
<evidence type="ECO:0000313" key="7">
    <source>
        <dbReference type="EMBL" id="KAF4302940.1"/>
    </source>
</evidence>
<name>A0A8H4IKU6_9PEZI</name>
<dbReference type="GO" id="GO:0016491">
    <property type="term" value="F:oxidoreductase activity"/>
    <property type="evidence" value="ECO:0007669"/>
    <property type="project" value="UniProtKB-KW"/>
</dbReference>
<accession>A0A8H4IKU6</accession>
<reference evidence="7" key="1">
    <citation type="submission" date="2020-04" db="EMBL/GenBank/DDBJ databases">
        <title>Genome Assembly and Annotation of Botryosphaeria dothidea sdau 11-99, a Latent Pathogen of Apple Fruit Ring Rot in China.</title>
        <authorList>
            <person name="Yu C."/>
            <person name="Diao Y."/>
            <person name="Lu Q."/>
            <person name="Zhao J."/>
            <person name="Cui S."/>
            <person name="Peng C."/>
            <person name="He B."/>
            <person name="Liu H."/>
        </authorList>
    </citation>
    <scope>NUCLEOTIDE SEQUENCE [LARGE SCALE GENOMIC DNA]</scope>
    <source>
        <strain evidence="7">Sdau11-99</strain>
    </source>
</reference>
<comment type="cofactor">
    <cofactor evidence="1">
        <name>FAD</name>
        <dbReference type="ChEBI" id="CHEBI:57692"/>
    </cofactor>
</comment>
<evidence type="ECO:0000256" key="5">
    <source>
        <dbReference type="ARBA" id="ARBA00023002"/>
    </source>
</evidence>
<evidence type="ECO:0000259" key="6">
    <source>
        <dbReference type="PROSITE" id="PS51387"/>
    </source>
</evidence>
<evidence type="ECO:0000256" key="1">
    <source>
        <dbReference type="ARBA" id="ARBA00001974"/>
    </source>
</evidence>
<dbReference type="InterPro" id="IPR016166">
    <property type="entry name" value="FAD-bd_PCMH"/>
</dbReference>
<dbReference type="AlphaFoldDB" id="A0A8H4IKU6"/>
<dbReference type="InterPro" id="IPR016169">
    <property type="entry name" value="FAD-bd_PCMH_sub2"/>
</dbReference>
<dbReference type="Gene3D" id="3.30.465.10">
    <property type="match status" value="1"/>
</dbReference>
<evidence type="ECO:0000256" key="4">
    <source>
        <dbReference type="ARBA" id="ARBA00022827"/>
    </source>
</evidence>
<sequence length="477" mass="51716">MKFLPKEAQAALAEILPQEEIFQPSSDNHIKESKVWAAQKQGNPAVFLRPSNATRLQKLVPYLYGCGGMGSSSAQDVVLSMSAFNSFKYNPEDHTIVVGGGSTWGHVEQELAKVAPGRIAISARVPWVGLAGSTLSGCISWVGTEFGLAADPQNMLDVEIVLRDGRKVWASSEPDILWALRGGGGNFGVVTAFHMRTHTYPTSIHTGHISYPPSALKAVSQGVADFAARPVDPRLSFHCLIGVSDEKFPGQSSWTESKQPTDGQYETANFHLSLFIFDAHGEDHGRSAEGFKWAFEIPGAVDSTTVTNLKGANAMQGGHENLIGAMNSYLNACLVHDVDPEFVVRGKKWVDSVVELDERLGPGTLFLFEVMPGRTFHATGSSQETAWPHSSASHILQLLTGSLPGSGSPEALALEALGKAPLMIKESHSKADFFPNFLEPVNDRSAIFGDNYPKLQQLKKQYDPEARFNKGSFIPPE</sequence>
<dbReference type="OrthoDB" id="2151789at2759"/>
<proteinExistence type="inferred from homology"/>
<evidence type="ECO:0000256" key="2">
    <source>
        <dbReference type="ARBA" id="ARBA00005466"/>
    </source>
</evidence>
<keyword evidence="3" id="KW-0285">Flavoprotein</keyword>
<dbReference type="Gene3D" id="3.40.462.20">
    <property type="match status" value="1"/>
</dbReference>
<dbReference type="InterPro" id="IPR050416">
    <property type="entry name" value="FAD-linked_Oxidoreductase"/>
</dbReference>
<evidence type="ECO:0000256" key="3">
    <source>
        <dbReference type="ARBA" id="ARBA00022630"/>
    </source>
</evidence>
<dbReference type="InterPro" id="IPR006094">
    <property type="entry name" value="Oxid_FAD_bind_N"/>
</dbReference>
<comment type="similarity">
    <text evidence="2">Belongs to the oxygen-dependent FAD-linked oxidoreductase family.</text>
</comment>
<protein>
    <submittedName>
        <fullName evidence="7">Cysteine desulfurase</fullName>
    </submittedName>
</protein>
<comment type="caution">
    <text evidence="7">The sequence shown here is derived from an EMBL/GenBank/DDBJ whole genome shotgun (WGS) entry which is preliminary data.</text>
</comment>
<dbReference type="Proteomes" id="UP000572817">
    <property type="component" value="Unassembled WGS sequence"/>
</dbReference>
<dbReference type="Pfam" id="PF01565">
    <property type="entry name" value="FAD_binding_4"/>
    <property type="match status" value="1"/>
</dbReference>
<dbReference type="EMBL" id="WWBZ02000062">
    <property type="protein sequence ID" value="KAF4302940.1"/>
    <property type="molecule type" value="Genomic_DNA"/>
</dbReference>
<feature type="domain" description="FAD-binding PCMH-type" evidence="6">
    <location>
        <begin position="14"/>
        <end position="200"/>
    </location>
</feature>
<keyword evidence="4" id="KW-0274">FAD</keyword>
<dbReference type="SUPFAM" id="SSF56176">
    <property type="entry name" value="FAD-binding/transporter-associated domain-like"/>
    <property type="match status" value="1"/>
</dbReference>
<dbReference type="GO" id="GO:0071949">
    <property type="term" value="F:FAD binding"/>
    <property type="evidence" value="ECO:0007669"/>
    <property type="project" value="InterPro"/>
</dbReference>
<dbReference type="PANTHER" id="PTHR42973:SF39">
    <property type="entry name" value="FAD-BINDING PCMH-TYPE DOMAIN-CONTAINING PROTEIN"/>
    <property type="match status" value="1"/>
</dbReference>
<organism evidence="7 8">
    <name type="scientific">Botryosphaeria dothidea</name>
    <dbReference type="NCBI Taxonomy" id="55169"/>
    <lineage>
        <taxon>Eukaryota</taxon>
        <taxon>Fungi</taxon>
        <taxon>Dikarya</taxon>
        <taxon>Ascomycota</taxon>
        <taxon>Pezizomycotina</taxon>
        <taxon>Dothideomycetes</taxon>
        <taxon>Dothideomycetes incertae sedis</taxon>
        <taxon>Botryosphaeriales</taxon>
        <taxon>Botryosphaeriaceae</taxon>
        <taxon>Botryosphaeria</taxon>
    </lineage>
</organism>
<dbReference type="InterPro" id="IPR012951">
    <property type="entry name" value="BBE"/>
</dbReference>
<dbReference type="PANTHER" id="PTHR42973">
    <property type="entry name" value="BINDING OXIDOREDUCTASE, PUTATIVE (AFU_ORTHOLOGUE AFUA_1G17690)-RELATED"/>
    <property type="match status" value="1"/>
</dbReference>